<gene>
    <name evidence="2" type="ORF">C3744_29825</name>
</gene>
<name>A0A3D8WTG8_PRIMG</name>
<dbReference type="InterPro" id="IPR044925">
    <property type="entry name" value="His-Me_finger_sf"/>
</dbReference>
<accession>A0A3D8WTG8</accession>
<proteinExistence type="predicted"/>
<protein>
    <recommendedName>
        <fullName evidence="1">HNH nuclease domain-containing protein</fullName>
    </recommendedName>
</protein>
<evidence type="ECO:0000259" key="1">
    <source>
        <dbReference type="Pfam" id="PF13392"/>
    </source>
</evidence>
<dbReference type="RefSeq" id="WP_116079234.1">
    <property type="nucleotide sequence ID" value="NZ_CP187634.1"/>
</dbReference>
<sequence length="110" mass="12473">MSKSNEMIRLAIRKGYTISENGEIVNPKGEVVKGTIIKVKNSSYKTFAISDKGMSRPVLVHRFVAYRKFGEVALEAECIKHLNSNSLDNHPNNIELGTYKDIYEIKKDNK</sequence>
<organism evidence="2 3">
    <name type="scientific">Priestia megaterium</name>
    <name type="common">Bacillus megaterium</name>
    <dbReference type="NCBI Taxonomy" id="1404"/>
    <lineage>
        <taxon>Bacteria</taxon>
        <taxon>Bacillati</taxon>
        <taxon>Bacillota</taxon>
        <taxon>Bacilli</taxon>
        <taxon>Bacillales</taxon>
        <taxon>Bacillaceae</taxon>
        <taxon>Priestia</taxon>
    </lineage>
</organism>
<dbReference type="Gene3D" id="3.90.75.20">
    <property type="match status" value="1"/>
</dbReference>
<dbReference type="Pfam" id="PF13392">
    <property type="entry name" value="HNH_3"/>
    <property type="match status" value="1"/>
</dbReference>
<comment type="caution">
    <text evidence="2">The sequence shown here is derived from an EMBL/GenBank/DDBJ whole genome shotgun (WGS) entry which is preliminary data.</text>
</comment>
<reference evidence="2 3" key="1">
    <citation type="journal article" date="2018" name="Appl. Environ. Microbiol.">
        <title>Antimicrobial susceptibility testing and tentative epidemiological cut-off values of five Bacillus species relevant for use as animal feed additives or for plant protection.</title>
        <authorList>
            <person name="Agerso Y."/>
            <person name="Stuer-Lauridsen B."/>
            <person name="Bjerre K."/>
            <person name="Jensen M.G."/>
            <person name="Johansen E."/>
            <person name="Bennedsen M."/>
            <person name="Brockmann E."/>
            <person name="Nielsen B."/>
        </authorList>
    </citation>
    <scope>NUCLEOTIDE SEQUENCE [LARGE SCALE GENOMIC DNA]</scope>
    <source>
        <strain evidence="2 3">CHCC20162</strain>
    </source>
</reference>
<dbReference type="SUPFAM" id="SSF54060">
    <property type="entry name" value="His-Me finger endonucleases"/>
    <property type="match status" value="1"/>
</dbReference>
<evidence type="ECO:0000313" key="2">
    <source>
        <dbReference type="EMBL" id="RDZ05232.1"/>
    </source>
</evidence>
<feature type="domain" description="HNH nuclease" evidence="1">
    <location>
        <begin position="59"/>
        <end position="99"/>
    </location>
</feature>
<dbReference type="AlphaFoldDB" id="A0A3D8WTG8"/>
<dbReference type="Proteomes" id="UP000256519">
    <property type="component" value="Unassembled WGS sequence"/>
</dbReference>
<evidence type="ECO:0000313" key="3">
    <source>
        <dbReference type="Proteomes" id="UP000256519"/>
    </source>
</evidence>
<dbReference type="EMBL" id="PQWM01000085">
    <property type="protein sequence ID" value="RDZ05232.1"/>
    <property type="molecule type" value="Genomic_DNA"/>
</dbReference>
<dbReference type="InterPro" id="IPR003615">
    <property type="entry name" value="HNH_nuc"/>
</dbReference>